<accession>A0A9X4ARI2</accession>
<dbReference type="EMBL" id="JAGTJJ010000007">
    <property type="protein sequence ID" value="MDC3982163.1"/>
    <property type="molecule type" value="Genomic_DNA"/>
</dbReference>
<dbReference type="InterPro" id="IPR013149">
    <property type="entry name" value="ADH-like_C"/>
</dbReference>
<dbReference type="PANTHER" id="PTHR45033">
    <property type="match status" value="1"/>
</dbReference>
<proteinExistence type="predicted"/>
<dbReference type="Gene3D" id="3.40.50.720">
    <property type="entry name" value="NAD(P)-binding Rossmann-like Domain"/>
    <property type="match status" value="1"/>
</dbReference>
<dbReference type="SUPFAM" id="SSF51735">
    <property type="entry name" value="NAD(P)-binding Rossmann-fold domains"/>
    <property type="match status" value="1"/>
</dbReference>
<protein>
    <submittedName>
        <fullName evidence="2">Zinc-binding dehydrogenase</fullName>
    </submittedName>
</protein>
<evidence type="ECO:0000313" key="3">
    <source>
        <dbReference type="Proteomes" id="UP001151081"/>
    </source>
</evidence>
<evidence type="ECO:0000313" key="2">
    <source>
        <dbReference type="EMBL" id="MDC3982163.1"/>
    </source>
</evidence>
<sequence length="90" mass="9438">MLVQGTGGVSLFAAQLALAEGLRVIATTSSPEKAERLKKLGVTDIIDYRQNPAWHEDVLRLTGGEGADHIVEVGGPGTLSQSLQAVAEAR</sequence>
<dbReference type="AlphaFoldDB" id="A0A9X4ARI2"/>
<evidence type="ECO:0000259" key="1">
    <source>
        <dbReference type="Pfam" id="PF00107"/>
    </source>
</evidence>
<keyword evidence="3" id="KW-1185">Reference proteome</keyword>
<dbReference type="PANTHER" id="PTHR45033:SF2">
    <property type="entry name" value="ZINC-TYPE ALCOHOL DEHYDROGENASE-LIKE PROTEIN C1773.06C"/>
    <property type="match status" value="1"/>
</dbReference>
<dbReference type="Pfam" id="PF00107">
    <property type="entry name" value="ADH_zinc_N"/>
    <property type="match status" value="1"/>
</dbReference>
<comment type="caution">
    <text evidence="2">The sequence shown here is derived from an EMBL/GenBank/DDBJ whole genome shotgun (WGS) entry which is preliminary data.</text>
</comment>
<dbReference type="Proteomes" id="UP001151081">
    <property type="component" value="Unassembled WGS sequence"/>
</dbReference>
<gene>
    <name evidence="2" type="ORF">KEG57_16715</name>
</gene>
<name>A0A9X4ARI2_9BACT</name>
<dbReference type="InterPro" id="IPR036291">
    <property type="entry name" value="NAD(P)-bd_dom_sf"/>
</dbReference>
<organism evidence="2 3">
    <name type="scientific">Polyangium jinanense</name>
    <dbReference type="NCBI Taxonomy" id="2829994"/>
    <lineage>
        <taxon>Bacteria</taxon>
        <taxon>Pseudomonadati</taxon>
        <taxon>Myxococcota</taxon>
        <taxon>Polyangia</taxon>
        <taxon>Polyangiales</taxon>
        <taxon>Polyangiaceae</taxon>
        <taxon>Polyangium</taxon>
    </lineage>
</organism>
<reference evidence="2 3" key="1">
    <citation type="submission" date="2021-04" db="EMBL/GenBank/DDBJ databases">
        <title>Genome analysis of Polyangium sp.</title>
        <authorList>
            <person name="Li Y."/>
            <person name="Wang J."/>
        </authorList>
    </citation>
    <scope>NUCLEOTIDE SEQUENCE [LARGE SCALE GENOMIC DNA]</scope>
    <source>
        <strain evidence="2 3">SDU14</strain>
    </source>
</reference>
<dbReference type="InterPro" id="IPR052711">
    <property type="entry name" value="Zinc_ADH-like"/>
</dbReference>
<feature type="domain" description="Alcohol dehydrogenase-like C-terminal" evidence="1">
    <location>
        <begin position="8"/>
        <end position="88"/>
    </location>
</feature>